<dbReference type="GO" id="GO:0003676">
    <property type="term" value="F:nucleic acid binding"/>
    <property type="evidence" value="ECO:0007669"/>
    <property type="project" value="InterPro"/>
</dbReference>
<accession>A0AA47MXH5</accession>
<reference evidence="1" key="1">
    <citation type="journal article" date="2023" name="Front. Mar. Sci.">
        <title>A new Merluccius polli reference genome to investigate the effects of global change in West African waters.</title>
        <authorList>
            <person name="Mateo J.L."/>
            <person name="Blanco-Fernandez C."/>
            <person name="Garcia-Vazquez E."/>
            <person name="Machado-Schiaffino G."/>
        </authorList>
    </citation>
    <scope>NUCLEOTIDE SEQUENCE</scope>
    <source>
        <strain evidence="1">C29</strain>
        <tissue evidence="1">Fin</tissue>
    </source>
</reference>
<name>A0AA47MXH5_MERPO</name>
<evidence type="ECO:0000313" key="2">
    <source>
        <dbReference type="Proteomes" id="UP001174136"/>
    </source>
</evidence>
<gene>
    <name evidence="1" type="ORF">N1851_012326</name>
</gene>
<sequence>MPFCCPFAGTPFELLSDNGTRFVGGEWDFCEAFDTMAPQLQEELAKWSISFRFNPPSAPHLGWAWEWEIRSIKTVLQVIHRDKSVPEPVLKTVLIKVESIEC</sequence>
<evidence type="ECO:0000313" key="1">
    <source>
        <dbReference type="EMBL" id="KAK0147960.1"/>
    </source>
</evidence>
<dbReference type="AlphaFoldDB" id="A0AA47MXH5"/>
<dbReference type="EMBL" id="JAOPHQ010002276">
    <property type="protein sequence ID" value="KAK0147960.1"/>
    <property type="molecule type" value="Genomic_DNA"/>
</dbReference>
<dbReference type="SUPFAM" id="SSF53098">
    <property type="entry name" value="Ribonuclease H-like"/>
    <property type="match status" value="1"/>
</dbReference>
<dbReference type="PANTHER" id="PTHR47331">
    <property type="entry name" value="PHD-TYPE DOMAIN-CONTAINING PROTEIN"/>
    <property type="match status" value="1"/>
</dbReference>
<organism evidence="1 2">
    <name type="scientific">Merluccius polli</name>
    <name type="common">Benguela hake</name>
    <name type="synonym">Merluccius cadenati</name>
    <dbReference type="NCBI Taxonomy" id="89951"/>
    <lineage>
        <taxon>Eukaryota</taxon>
        <taxon>Metazoa</taxon>
        <taxon>Chordata</taxon>
        <taxon>Craniata</taxon>
        <taxon>Vertebrata</taxon>
        <taxon>Euteleostomi</taxon>
        <taxon>Actinopterygii</taxon>
        <taxon>Neopterygii</taxon>
        <taxon>Teleostei</taxon>
        <taxon>Neoteleostei</taxon>
        <taxon>Acanthomorphata</taxon>
        <taxon>Zeiogadaria</taxon>
        <taxon>Gadariae</taxon>
        <taxon>Gadiformes</taxon>
        <taxon>Gadoidei</taxon>
        <taxon>Merlucciidae</taxon>
        <taxon>Merluccius</taxon>
    </lineage>
</organism>
<evidence type="ECO:0008006" key="3">
    <source>
        <dbReference type="Google" id="ProtNLM"/>
    </source>
</evidence>
<keyword evidence="2" id="KW-1185">Reference proteome</keyword>
<comment type="caution">
    <text evidence="1">The sequence shown here is derived from an EMBL/GenBank/DDBJ whole genome shotgun (WGS) entry which is preliminary data.</text>
</comment>
<protein>
    <recommendedName>
        <fullName evidence="3">Integrase catalytic domain-containing protein</fullName>
    </recommendedName>
</protein>
<dbReference type="Proteomes" id="UP001174136">
    <property type="component" value="Unassembled WGS sequence"/>
</dbReference>
<dbReference type="InterPro" id="IPR012337">
    <property type="entry name" value="RNaseH-like_sf"/>
</dbReference>
<dbReference type="InterPro" id="IPR036397">
    <property type="entry name" value="RNaseH_sf"/>
</dbReference>
<dbReference type="Gene3D" id="3.30.420.10">
    <property type="entry name" value="Ribonuclease H-like superfamily/Ribonuclease H"/>
    <property type="match status" value="1"/>
</dbReference>
<proteinExistence type="predicted"/>